<evidence type="ECO:0000313" key="1">
    <source>
        <dbReference type="EMBL" id="RHL34670.1"/>
    </source>
</evidence>
<dbReference type="EMBL" id="QROO01000027">
    <property type="protein sequence ID" value="RHL34670.1"/>
    <property type="molecule type" value="Genomic_DNA"/>
</dbReference>
<protein>
    <submittedName>
        <fullName evidence="1">Uncharacterized protein</fullName>
    </submittedName>
</protein>
<proteinExistence type="predicted"/>
<organism evidence="1 2">
    <name type="scientific">Bacteroides xylanisolvens</name>
    <dbReference type="NCBI Taxonomy" id="371601"/>
    <lineage>
        <taxon>Bacteria</taxon>
        <taxon>Pseudomonadati</taxon>
        <taxon>Bacteroidota</taxon>
        <taxon>Bacteroidia</taxon>
        <taxon>Bacteroidales</taxon>
        <taxon>Bacteroidaceae</taxon>
        <taxon>Bacteroides</taxon>
    </lineage>
</organism>
<name>A0A415KEK0_9BACE</name>
<sequence length="92" mass="10615">MFFPKGCSFSFVLIRKRKNQKERIKAAFFQLLRCFLRLKGRNSLRSNSLPFLTPKKTPALDAEKTRPGDHAAWAVWHGHVCGRRGGLLFAFH</sequence>
<gene>
    <name evidence="1" type="ORF">DW027_18415</name>
</gene>
<reference evidence="1 2" key="1">
    <citation type="submission" date="2018-08" db="EMBL/GenBank/DDBJ databases">
        <title>A genome reference for cultivated species of the human gut microbiota.</title>
        <authorList>
            <person name="Zou Y."/>
            <person name="Xue W."/>
            <person name="Luo G."/>
        </authorList>
    </citation>
    <scope>NUCLEOTIDE SEQUENCE [LARGE SCALE GENOMIC DNA]</scope>
    <source>
        <strain evidence="1 2">AF38-2</strain>
    </source>
</reference>
<dbReference type="Proteomes" id="UP000284495">
    <property type="component" value="Unassembled WGS sequence"/>
</dbReference>
<comment type="caution">
    <text evidence="1">The sequence shown here is derived from an EMBL/GenBank/DDBJ whole genome shotgun (WGS) entry which is preliminary data.</text>
</comment>
<evidence type="ECO:0000313" key="2">
    <source>
        <dbReference type="Proteomes" id="UP000284495"/>
    </source>
</evidence>
<accession>A0A415KEK0</accession>
<dbReference type="AlphaFoldDB" id="A0A415KEK0"/>